<dbReference type="RefSeq" id="WP_053418706.1">
    <property type="nucleotide sequence ID" value="NZ_JBCMHV010000017.1"/>
</dbReference>
<dbReference type="SMART" id="SM00028">
    <property type="entry name" value="TPR"/>
    <property type="match status" value="4"/>
</dbReference>
<dbReference type="PROSITE" id="PS50005">
    <property type="entry name" value="TPR"/>
    <property type="match status" value="3"/>
</dbReference>
<sequence length="508" mass="59052">MEKKRKLKPRENVVSFIPNGDFYYNKALQALDREQFEKAHKYLQRAAELSPEDSLILMQYGVIKMELEQHDHALELLRKAHSIDPDEPEIVLFLAEVSAHLGMSDEAGKYAKLYLELDQQGVYAEEALEIIDFSEQMKEQPTSDEPQDSEAVYLQEKARRMMEEGNFKEAIEQFEEIIQDNPDFWAAYNNLSLAYFYLGEAEQARALLHQVLKGNFGNLHALCNLTVMAYYEKNKEELEELLELLVKIQPYSFDHRYKLGATLALVGRYEEAYKWLRSLQKRGFEGDPGFYFWLSHAAYFSGRKAVGKSAWKKLLEIDPDKEGFEPWAHESRVTNPNAIEQNREFIVEKLESKYRSDRLFGLFLLGKTIHKQEIIAHPGWIDVDEYSSMEKLFLAYALEHEFDAQDKSILPFLRAMEASDILYMQSMPISMPNTFLFQMWFVLCERALDENYQFKNPKALVAAADYMYKSSRMKSVTKKSVAEAYGVTTTTLTKYVNELIHFLPGFDA</sequence>
<evidence type="ECO:0000313" key="5">
    <source>
        <dbReference type="Proteomes" id="UP000036867"/>
    </source>
</evidence>
<dbReference type="Proteomes" id="UP000036867">
    <property type="component" value="Unassembled WGS sequence"/>
</dbReference>
<dbReference type="EMBL" id="LILB01000008">
    <property type="protein sequence ID" value="KOO47834.1"/>
    <property type="molecule type" value="Genomic_DNA"/>
</dbReference>
<dbReference type="Gene3D" id="1.25.40.10">
    <property type="entry name" value="Tetratricopeptide repeat domain"/>
    <property type="match status" value="2"/>
</dbReference>
<dbReference type="PATRIC" id="fig|263475.3.peg.2764"/>
<dbReference type="STRING" id="263475.AMD00_19565"/>
<dbReference type="OrthoDB" id="600613at2"/>
<proteinExistence type="predicted"/>
<organism evidence="4 5">
    <name type="scientific">Viridibacillus arvi</name>
    <dbReference type="NCBI Taxonomy" id="263475"/>
    <lineage>
        <taxon>Bacteria</taxon>
        <taxon>Bacillati</taxon>
        <taxon>Bacillota</taxon>
        <taxon>Bacilli</taxon>
        <taxon>Bacillales</taxon>
        <taxon>Caryophanaceae</taxon>
        <taxon>Viridibacillus</taxon>
    </lineage>
</organism>
<comment type="caution">
    <text evidence="4">The sequence shown here is derived from an EMBL/GenBank/DDBJ whole genome shotgun (WGS) entry which is preliminary data.</text>
</comment>
<dbReference type="InterPro" id="IPR011990">
    <property type="entry name" value="TPR-like_helical_dom_sf"/>
</dbReference>
<dbReference type="GeneID" id="301138297"/>
<evidence type="ECO:0000313" key="4">
    <source>
        <dbReference type="EMBL" id="KOO47834.1"/>
    </source>
</evidence>
<dbReference type="InterPro" id="IPR051685">
    <property type="entry name" value="Ycf3/AcsC/BcsC/TPR_MFPF"/>
</dbReference>
<dbReference type="SUPFAM" id="SSF48452">
    <property type="entry name" value="TPR-like"/>
    <property type="match status" value="2"/>
</dbReference>
<feature type="repeat" description="TPR" evidence="3">
    <location>
        <begin position="20"/>
        <end position="53"/>
    </location>
</feature>
<feature type="repeat" description="TPR" evidence="3">
    <location>
        <begin position="151"/>
        <end position="184"/>
    </location>
</feature>
<dbReference type="AlphaFoldDB" id="A0A0M0L9W1"/>
<accession>A0A0M0L9W1</accession>
<gene>
    <name evidence="4" type="ORF">AMD00_19565</name>
</gene>
<dbReference type="PANTHER" id="PTHR44943">
    <property type="entry name" value="CELLULOSE SYNTHASE OPERON PROTEIN C"/>
    <property type="match status" value="1"/>
</dbReference>
<keyword evidence="1" id="KW-0677">Repeat</keyword>
<reference evidence="5" key="1">
    <citation type="submission" date="2015-08" db="EMBL/GenBank/DDBJ databases">
        <title>Fjat-10028 dsm 16317.</title>
        <authorList>
            <person name="Liu B."/>
            <person name="Wang J."/>
            <person name="Zhu Y."/>
            <person name="Liu G."/>
            <person name="Chen Q."/>
            <person name="Chen Z."/>
            <person name="Lan J."/>
            <person name="Che J."/>
            <person name="Ge C."/>
            <person name="Shi H."/>
            <person name="Pan Z."/>
            <person name="Liu X."/>
        </authorList>
    </citation>
    <scope>NUCLEOTIDE SEQUENCE [LARGE SCALE GENOMIC DNA]</scope>
    <source>
        <strain evidence="5">DSM 16317</strain>
    </source>
</reference>
<dbReference type="PANTHER" id="PTHR44943:SF8">
    <property type="entry name" value="TPR REPEAT-CONTAINING PROTEIN MJ0263"/>
    <property type="match status" value="1"/>
</dbReference>
<keyword evidence="2 3" id="KW-0802">TPR repeat</keyword>
<evidence type="ECO:0000256" key="3">
    <source>
        <dbReference type="PROSITE-ProRule" id="PRU00339"/>
    </source>
</evidence>
<evidence type="ECO:0000256" key="1">
    <source>
        <dbReference type="ARBA" id="ARBA00022737"/>
    </source>
</evidence>
<feature type="repeat" description="TPR" evidence="3">
    <location>
        <begin position="54"/>
        <end position="87"/>
    </location>
</feature>
<dbReference type="Pfam" id="PF14559">
    <property type="entry name" value="TPR_19"/>
    <property type="match status" value="2"/>
</dbReference>
<keyword evidence="5" id="KW-1185">Reference proteome</keyword>
<protein>
    <submittedName>
        <fullName evidence="4">Transcriptional regulator</fullName>
    </submittedName>
</protein>
<name>A0A0M0L9W1_9BACL</name>
<evidence type="ECO:0000256" key="2">
    <source>
        <dbReference type="ARBA" id="ARBA00022803"/>
    </source>
</evidence>
<dbReference type="InterPro" id="IPR019734">
    <property type="entry name" value="TPR_rpt"/>
</dbReference>